<feature type="compositionally biased region" description="Gly residues" evidence="1">
    <location>
        <begin position="69"/>
        <end position="80"/>
    </location>
</feature>
<evidence type="ECO:0000313" key="3">
    <source>
        <dbReference type="EMBL" id="PAN50605.1"/>
    </source>
</evidence>
<dbReference type="AlphaFoldDB" id="A0A2S3ISC4"/>
<keyword evidence="2" id="KW-0812">Transmembrane</keyword>
<evidence type="ECO:0000256" key="1">
    <source>
        <dbReference type="SAM" id="MobiDB-lite"/>
    </source>
</evidence>
<keyword evidence="2" id="KW-1133">Transmembrane helix</keyword>
<feature type="region of interest" description="Disordered" evidence="1">
    <location>
        <begin position="43"/>
        <end position="84"/>
    </location>
</feature>
<accession>A0A2S3ISC4</accession>
<dbReference type="Proteomes" id="UP000243499">
    <property type="component" value="Chromosome 9"/>
</dbReference>
<reference evidence="3" key="1">
    <citation type="submission" date="2018-04" db="EMBL/GenBank/DDBJ databases">
        <title>WGS assembly of Panicum hallii.</title>
        <authorList>
            <person name="Lovell J."/>
            <person name="Jenkins J."/>
            <person name="Lowry D."/>
            <person name="Mamidi S."/>
            <person name="Sreedasyam A."/>
            <person name="Weng X."/>
            <person name="Barry K."/>
            <person name="Bonette J."/>
            <person name="Campitelli B."/>
            <person name="Daum C."/>
            <person name="Gordon S."/>
            <person name="Gould B."/>
            <person name="Lipzen A."/>
            <person name="Macqueen A."/>
            <person name="Palacio-Mejia J."/>
            <person name="Plott C."/>
            <person name="Shakirov E."/>
            <person name="Shu S."/>
            <person name="Yoshinaga Y."/>
            <person name="Zane M."/>
            <person name="Rokhsar D."/>
            <person name="Grimwood J."/>
            <person name="Schmutz J."/>
            <person name="Juenger T."/>
        </authorList>
    </citation>
    <scope>NUCLEOTIDE SEQUENCE [LARGE SCALE GENOMIC DNA]</scope>
    <source>
        <strain evidence="3">FIL2</strain>
    </source>
</reference>
<evidence type="ECO:0000256" key="2">
    <source>
        <dbReference type="SAM" id="Phobius"/>
    </source>
</evidence>
<dbReference type="PANTHER" id="PTHR36595:SF1">
    <property type="entry name" value="TRANSMEMBRANE PROTEIN"/>
    <property type="match status" value="1"/>
</dbReference>
<keyword evidence="2" id="KW-0472">Membrane</keyword>
<organism evidence="3">
    <name type="scientific">Panicum hallii</name>
    <dbReference type="NCBI Taxonomy" id="206008"/>
    <lineage>
        <taxon>Eukaryota</taxon>
        <taxon>Viridiplantae</taxon>
        <taxon>Streptophyta</taxon>
        <taxon>Embryophyta</taxon>
        <taxon>Tracheophyta</taxon>
        <taxon>Spermatophyta</taxon>
        <taxon>Magnoliopsida</taxon>
        <taxon>Liliopsida</taxon>
        <taxon>Poales</taxon>
        <taxon>Poaceae</taxon>
        <taxon>PACMAD clade</taxon>
        <taxon>Panicoideae</taxon>
        <taxon>Panicodae</taxon>
        <taxon>Paniceae</taxon>
        <taxon>Panicinae</taxon>
        <taxon>Panicum</taxon>
        <taxon>Panicum sect. Panicum</taxon>
    </lineage>
</organism>
<feature type="region of interest" description="Disordered" evidence="1">
    <location>
        <begin position="102"/>
        <end position="135"/>
    </location>
</feature>
<dbReference type="EMBL" id="CM008054">
    <property type="protein sequence ID" value="PAN50605.1"/>
    <property type="molecule type" value="Genomic_DNA"/>
</dbReference>
<dbReference type="Gramene" id="PAN50605">
    <property type="protein sequence ID" value="PAN50605"/>
    <property type="gene ID" value="PAHAL_9G531900"/>
</dbReference>
<protein>
    <submittedName>
        <fullName evidence="3">Uncharacterized protein</fullName>
    </submittedName>
</protein>
<dbReference type="PANTHER" id="PTHR36595">
    <property type="entry name" value="TRANSMEMBRANE PROTEIN"/>
    <property type="match status" value="1"/>
</dbReference>
<sequence>MLNSTVELIALWASSSPSLLAFCFSHLIIAVLFLGGRGGCASELDTDGDSRGEWTSEGAQAEPLRGVQVHGGGKSNGGQEGPAAATNIIAGEGEVDAAAVQLEASGKDSGGDGESVAADASSQEKGGGDAEEDELMARAEEFIQRMNRAWRTENVRLC</sequence>
<gene>
    <name evidence="3" type="ORF">PAHAL_9G531900</name>
</gene>
<name>A0A2S3ISC4_9POAL</name>
<feature type="transmembrane region" description="Helical" evidence="2">
    <location>
        <begin position="12"/>
        <end position="34"/>
    </location>
</feature>
<proteinExistence type="predicted"/>